<evidence type="ECO:0000313" key="1">
    <source>
        <dbReference type="EMBL" id="OIR04829.1"/>
    </source>
</evidence>
<dbReference type="AlphaFoldDB" id="A0A1J5SL33"/>
<comment type="caution">
    <text evidence="1">The sequence shown here is derived from an EMBL/GenBank/DDBJ whole genome shotgun (WGS) entry which is preliminary data.</text>
</comment>
<reference evidence="1" key="1">
    <citation type="submission" date="2016-10" db="EMBL/GenBank/DDBJ databases">
        <title>Sequence of Gallionella enrichment culture.</title>
        <authorList>
            <person name="Poehlein A."/>
            <person name="Muehling M."/>
            <person name="Daniel R."/>
        </authorList>
    </citation>
    <scope>NUCLEOTIDE SEQUENCE</scope>
</reference>
<sequence length="259" mass="29362">MWRKLRIAILLLILATVVQQTWLDKAALVWKHDLYVALYPVNVDGSQKVGEYLRTLTREDFEPVAEYFATEAEPYHLGLRRPIEVQLGAQVDAIPPAPPKNASMLSNILWSLKFRFFAWQHSPKVNVKPDIRLYLLYYDPETNPTLSHSTALNKGRIGRVNLFGDRSYAKQNLVILAHELLHTLNATDKYDLSTTLPAYPEGFAEPGNVPLYPQRFAELMGGRVPMSETRAEIPKSLKQTVIGEKTAQEIGWLKLGGDH</sequence>
<gene>
    <name evidence="1" type="ORF">GALL_129140</name>
</gene>
<proteinExistence type="predicted"/>
<organism evidence="1">
    <name type="scientific">mine drainage metagenome</name>
    <dbReference type="NCBI Taxonomy" id="410659"/>
    <lineage>
        <taxon>unclassified sequences</taxon>
        <taxon>metagenomes</taxon>
        <taxon>ecological metagenomes</taxon>
    </lineage>
</organism>
<protein>
    <submittedName>
        <fullName evidence="1">Uncharacterized protein</fullName>
    </submittedName>
</protein>
<name>A0A1J5SL33_9ZZZZ</name>
<dbReference type="EMBL" id="MLJW01000054">
    <property type="protein sequence ID" value="OIR04829.1"/>
    <property type="molecule type" value="Genomic_DNA"/>
</dbReference>
<accession>A0A1J5SL33</accession>